<dbReference type="GO" id="GO:0031509">
    <property type="term" value="P:subtelomeric heterochromatin formation"/>
    <property type="evidence" value="ECO:0007669"/>
    <property type="project" value="InterPro"/>
</dbReference>
<dbReference type="eggNOG" id="KOG2696">
    <property type="taxonomic scope" value="Eukaryota"/>
</dbReference>
<dbReference type="Pfam" id="PF00583">
    <property type="entry name" value="Acetyltransf_1"/>
    <property type="match status" value="1"/>
</dbReference>
<dbReference type="Pfam" id="PF10394">
    <property type="entry name" value="Hat1_N"/>
    <property type="match status" value="1"/>
</dbReference>
<evidence type="ECO:0000256" key="2">
    <source>
        <dbReference type="ARBA" id="ARBA00013184"/>
    </source>
</evidence>
<evidence type="ECO:0000313" key="8">
    <source>
        <dbReference type="EMBL" id="KFM27834.1"/>
    </source>
</evidence>
<dbReference type="InterPro" id="IPR000182">
    <property type="entry name" value="GNAT_dom"/>
</dbReference>
<dbReference type="PROSITE" id="PS51186">
    <property type="entry name" value="GNAT"/>
    <property type="match status" value="1"/>
</dbReference>
<reference evidence="8 10" key="1">
    <citation type="journal article" date="2014" name="BMC Genomics">
        <title>Oil accumulation mechanisms of the oleaginous microalga Chlorella protothecoides revealed through its genome, transcriptomes, and proteomes.</title>
        <authorList>
            <person name="Gao C."/>
            <person name="Wang Y."/>
            <person name="Shen Y."/>
            <person name="Yan D."/>
            <person name="He X."/>
            <person name="Dai J."/>
            <person name="Wu Q."/>
        </authorList>
    </citation>
    <scope>NUCLEOTIDE SEQUENCE [LARGE SCALE GENOMIC DNA]</scope>
    <source>
        <strain evidence="8 10">0710</strain>
    </source>
</reference>
<evidence type="ECO:0000256" key="3">
    <source>
        <dbReference type="ARBA" id="ARBA00022679"/>
    </source>
</evidence>
<dbReference type="InterPro" id="IPR019467">
    <property type="entry name" value="Hat1_N"/>
</dbReference>
<evidence type="ECO:0000256" key="4">
    <source>
        <dbReference type="ARBA" id="ARBA00023315"/>
    </source>
</evidence>
<dbReference type="Proteomes" id="UP000279271">
    <property type="component" value="Unassembled WGS sequence"/>
</dbReference>
<comment type="similarity">
    <text evidence="1">Belongs to the HAT1 family.</text>
</comment>
<dbReference type="InterPro" id="IPR037113">
    <property type="entry name" value="Hat1_N_sf"/>
</dbReference>
<dbReference type="GO" id="GO:0000781">
    <property type="term" value="C:chromosome, telomeric region"/>
    <property type="evidence" value="ECO:0007669"/>
    <property type="project" value="GOC"/>
</dbReference>
<evidence type="ECO:0000256" key="6">
    <source>
        <dbReference type="SAM" id="MobiDB-lite"/>
    </source>
</evidence>
<evidence type="ECO:0000256" key="1">
    <source>
        <dbReference type="ARBA" id="ARBA00010543"/>
    </source>
</evidence>
<protein>
    <recommendedName>
        <fullName evidence="2">histone acetyltransferase</fullName>
        <ecNumber evidence="2">2.3.1.48</ecNumber>
    </recommendedName>
</protein>
<reference evidence="9" key="3">
    <citation type="submission" date="2018-10" db="EMBL/GenBank/DDBJ databases">
        <authorList>
            <person name="Hovde B."/>
            <person name="Zhang X."/>
        </authorList>
    </citation>
    <scope>NUCLEOTIDE SEQUENCE [LARGE SCALE GENOMIC DNA]</scope>
    <source>
        <strain evidence="9">UTEX 25</strain>
    </source>
</reference>
<dbReference type="EC" id="2.3.1.48" evidence="2"/>
<comment type="catalytic activity">
    <reaction evidence="5">
        <text>L-lysyl-[protein] + acetyl-CoA = N(6)-acetyl-L-lysyl-[protein] + CoA + H(+)</text>
        <dbReference type="Rhea" id="RHEA:45948"/>
        <dbReference type="Rhea" id="RHEA-COMP:9752"/>
        <dbReference type="Rhea" id="RHEA-COMP:10731"/>
        <dbReference type="ChEBI" id="CHEBI:15378"/>
        <dbReference type="ChEBI" id="CHEBI:29969"/>
        <dbReference type="ChEBI" id="CHEBI:57287"/>
        <dbReference type="ChEBI" id="CHEBI:57288"/>
        <dbReference type="ChEBI" id="CHEBI:61930"/>
        <dbReference type="EC" id="2.3.1.48"/>
    </reaction>
</comment>
<dbReference type="EMBL" id="QOKY01000139">
    <property type="protein sequence ID" value="RMZ56600.1"/>
    <property type="molecule type" value="Genomic_DNA"/>
</dbReference>
<dbReference type="SUPFAM" id="SSF55729">
    <property type="entry name" value="Acyl-CoA N-acyltransferases (Nat)"/>
    <property type="match status" value="1"/>
</dbReference>
<dbReference type="CDD" id="cd04301">
    <property type="entry name" value="NAT_SF"/>
    <property type="match status" value="1"/>
</dbReference>
<evidence type="ECO:0000313" key="9">
    <source>
        <dbReference type="EMBL" id="RMZ56600.1"/>
    </source>
</evidence>
<accession>A0A087SQ30</accession>
<dbReference type="InterPro" id="IPR017380">
    <property type="entry name" value="Hist_AcTrfase_B-typ_cat-su"/>
</dbReference>
<evidence type="ECO:0000259" key="7">
    <source>
        <dbReference type="PROSITE" id="PS51186"/>
    </source>
</evidence>
<dbReference type="InterPro" id="IPR016181">
    <property type="entry name" value="Acyl_CoA_acyltransferase"/>
</dbReference>
<name>A0A087SQ30_AUXPR</name>
<dbReference type="RefSeq" id="XP_011400823.1">
    <property type="nucleotide sequence ID" value="XM_011402521.1"/>
</dbReference>
<reference evidence="11" key="2">
    <citation type="journal article" date="2018" name="Algal Res.">
        <title>Characterization of plant carbon substrate utilization by Auxenochlorella protothecoides.</title>
        <authorList>
            <person name="Vogler B.W."/>
            <person name="Starkenburg S.R."/>
            <person name="Sudasinghe N."/>
            <person name="Schambach J.Y."/>
            <person name="Rollin J.A."/>
            <person name="Pattathil S."/>
            <person name="Barry A.N."/>
        </authorList>
    </citation>
    <scope>NUCLEOTIDE SEQUENCE [LARGE SCALE GENOMIC DNA]</scope>
    <source>
        <strain evidence="11">UTEX 25</strain>
    </source>
</reference>
<proteinExistence type="inferred from homology"/>
<organism evidence="8 10">
    <name type="scientific">Auxenochlorella protothecoides</name>
    <name type="common">Green microalga</name>
    <name type="synonym">Chlorella protothecoides</name>
    <dbReference type="NCBI Taxonomy" id="3075"/>
    <lineage>
        <taxon>Eukaryota</taxon>
        <taxon>Viridiplantae</taxon>
        <taxon>Chlorophyta</taxon>
        <taxon>core chlorophytes</taxon>
        <taxon>Trebouxiophyceae</taxon>
        <taxon>Chlorellales</taxon>
        <taxon>Chlorellaceae</taxon>
        <taxon>Auxenochlorella</taxon>
    </lineage>
</organism>
<dbReference type="EMBL" id="KL662157">
    <property type="protein sequence ID" value="KFM27834.1"/>
    <property type="molecule type" value="Genomic_DNA"/>
</dbReference>
<evidence type="ECO:0000313" key="11">
    <source>
        <dbReference type="Proteomes" id="UP000279271"/>
    </source>
</evidence>
<evidence type="ECO:0000313" key="10">
    <source>
        <dbReference type="Proteomes" id="UP000028924"/>
    </source>
</evidence>
<gene>
    <name evidence="9" type="ORF">APUTEX25_004764</name>
    <name evidence="8" type="ORF">F751_5399</name>
</gene>
<dbReference type="GeneID" id="23616790"/>
<keyword evidence="4" id="KW-0012">Acyltransferase</keyword>
<dbReference type="GO" id="GO:0004402">
    <property type="term" value="F:histone acetyltransferase activity"/>
    <property type="evidence" value="ECO:0007669"/>
    <property type="project" value="InterPro"/>
</dbReference>
<evidence type="ECO:0000256" key="5">
    <source>
        <dbReference type="ARBA" id="ARBA00048017"/>
    </source>
</evidence>
<sequence length="451" mass="48271">MTTDPPSKRGRSEAVTHDANEVIELVFDVGMESEEQAYNPDMCHQLFGEEELIQGHPEPAITLKLSAAFHALLEVDSGGKKEPGATDVVGPFKEAFSDALFTDEEAFQRAAAQEGSLDVAALGTPVSIPGDWAPGCAGGELSLQLLASSIASATPQLKALHARLQPLLLFYIDAASMIDQEDDSWDLILALAETPGGQRVAGFATLYSFFGWPDSKRMRLSQVFVIPAFQKRGVGRALLAAATVHAQAAGALDMTCEDPTEDLQRLRDRLDVQRARHAPWLLEAARRVSGLAPGATTALEGKGEVGEGQAAFHTTIPADITKRARQELCLCKHQAQRVWEVLLYEFLLDAKGQDGADRAMQQAIRQKLSTAISAAETGSKGKVTQETESGFVLQKRRRRDAGLGVGGRPETPSVPVEEGSAEAKAAAVEQAVEARLDAIASVAQRRGSTLA</sequence>
<keyword evidence="3 8" id="KW-0808">Transferase</keyword>
<dbReference type="OrthoDB" id="10253098at2759"/>
<keyword evidence="10" id="KW-1185">Reference proteome</keyword>
<dbReference type="AlphaFoldDB" id="A0A087SQ30"/>
<feature type="domain" description="N-acetyltransferase" evidence="7">
    <location>
        <begin position="148"/>
        <end position="289"/>
    </location>
</feature>
<dbReference type="STRING" id="3075.A0A087SQ30"/>
<dbReference type="Gene3D" id="3.40.630.30">
    <property type="match status" value="1"/>
</dbReference>
<feature type="region of interest" description="Disordered" evidence="6">
    <location>
        <begin position="398"/>
        <end position="421"/>
    </location>
</feature>
<dbReference type="GO" id="GO:0005634">
    <property type="term" value="C:nucleus"/>
    <property type="evidence" value="ECO:0007669"/>
    <property type="project" value="InterPro"/>
</dbReference>
<dbReference type="Gene3D" id="3.90.360.10">
    <property type="entry name" value="Histone acetyl transferase 1 (HAT1), N-terminal domain"/>
    <property type="match status" value="1"/>
</dbReference>
<dbReference type="KEGG" id="apro:F751_5399"/>
<reference evidence="9" key="4">
    <citation type="submission" date="2018-11" db="EMBL/GenBank/DDBJ databases">
        <title>Characterization of plant carbon substrate utilization by Auxenochlorella protothecoides.</title>
        <authorList>
            <person name="Vogler B.W."/>
            <person name="Starkenburg S.R."/>
            <person name="Sudasinghe N."/>
            <person name="Schambach J.Y."/>
            <person name="Rollin J.A."/>
            <person name="Pattathil S."/>
            <person name="Barry A.N."/>
        </authorList>
    </citation>
    <scope>NUCLEOTIDE SEQUENCE [LARGE SCALE GENOMIC DNA]</scope>
    <source>
        <strain evidence="9">UTEX 25</strain>
    </source>
</reference>
<dbReference type="PANTHER" id="PTHR12046">
    <property type="entry name" value="HISTONE ACETYLTRANSFERASE TYPE B CATALYTIC SUBUNIT"/>
    <property type="match status" value="1"/>
</dbReference>
<dbReference type="Proteomes" id="UP000028924">
    <property type="component" value="Unassembled WGS sequence"/>
</dbReference>